<proteinExistence type="predicted"/>
<gene>
    <name evidence="1" type="ORF">NPIL_569321</name>
</gene>
<name>A0A8X6NVN7_NEPPI</name>
<evidence type="ECO:0000313" key="1">
    <source>
        <dbReference type="EMBL" id="GFT33776.1"/>
    </source>
</evidence>
<dbReference type="AlphaFoldDB" id="A0A8X6NVN7"/>
<protein>
    <submittedName>
        <fullName evidence="1">Uncharacterized protein</fullName>
    </submittedName>
</protein>
<dbReference type="OrthoDB" id="6771547at2759"/>
<organism evidence="1 2">
    <name type="scientific">Nephila pilipes</name>
    <name type="common">Giant wood spider</name>
    <name type="synonym">Nephila maculata</name>
    <dbReference type="NCBI Taxonomy" id="299642"/>
    <lineage>
        <taxon>Eukaryota</taxon>
        <taxon>Metazoa</taxon>
        <taxon>Ecdysozoa</taxon>
        <taxon>Arthropoda</taxon>
        <taxon>Chelicerata</taxon>
        <taxon>Arachnida</taxon>
        <taxon>Araneae</taxon>
        <taxon>Araneomorphae</taxon>
        <taxon>Entelegynae</taxon>
        <taxon>Araneoidea</taxon>
        <taxon>Nephilidae</taxon>
        <taxon>Nephila</taxon>
    </lineage>
</organism>
<sequence length="115" mass="13323">MIRVVWTSLTLSMTDFDGIISKNDREAANLHSTHYQKISNLDFSEARWLDKRKASNMVHRSLIKTNLAIPIFSEDFGMHELDEVLHDTDLRKSAGLDMIHVCMIDHLSRDARRMP</sequence>
<keyword evidence="2" id="KW-1185">Reference proteome</keyword>
<dbReference type="Proteomes" id="UP000887013">
    <property type="component" value="Unassembled WGS sequence"/>
</dbReference>
<accession>A0A8X6NVN7</accession>
<reference evidence="1" key="1">
    <citation type="submission" date="2020-08" db="EMBL/GenBank/DDBJ databases">
        <title>Multicomponent nature underlies the extraordinary mechanical properties of spider dragline silk.</title>
        <authorList>
            <person name="Kono N."/>
            <person name="Nakamura H."/>
            <person name="Mori M."/>
            <person name="Yoshida Y."/>
            <person name="Ohtoshi R."/>
            <person name="Malay A.D."/>
            <person name="Moran D.A.P."/>
            <person name="Tomita M."/>
            <person name="Numata K."/>
            <person name="Arakawa K."/>
        </authorList>
    </citation>
    <scope>NUCLEOTIDE SEQUENCE</scope>
</reference>
<comment type="caution">
    <text evidence="1">The sequence shown here is derived from an EMBL/GenBank/DDBJ whole genome shotgun (WGS) entry which is preliminary data.</text>
</comment>
<evidence type="ECO:0000313" key="2">
    <source>
        <dbReference type="Proteomes" id="UP000887013"/>
    </source>
</evidence>
<dbReference type="EMBL" id="BMAW01013394">
    <property type="protein sequence ID" value="GFT33776.1"/>
    <property type="molecule type" value="Genomic_DNA"/>
</dbReference>